<dbReference type="GeneID" id="63935476"/>
<dbReference type="AlphaFoldDB" id="A0A380HB06"/>
<protein>
    <submittedName>
        <fullName evidence="2">Uncharacterized protein</fullName>
    </submittedName>
</protein>
<dbReference type="RefSeq" id="WP_115314050.1">
    <property type="nucleotide sequence ID" value="NZ_CP066042.1"/>
</dbReference>
<keyword evidence="1" id="KW-0472">Membrane</keyword>
<feature type="transmembrane region" description="Helical" evidence="1">
    <location>
        <begin position="7"/>
        <end position="25"/>
    </location>
</feature>
<name>A0A380HB06_9STAP</name>
<reference evidence="2 3" key="1">
    <citation type="submission" date="2018-06" db="EMBL/GenBank/DDBJ databases">
        <authorList>
            <consortium name="Pathogen Informatics"/>
            <person name="Doyle S."/>
        </authorList>
    </citation>
    <scope>NUCLEOTIDE SEQUENCE [LARGE SCALE GENOMIC DNA]</scope>
    <source>
        <strain evidence="2 3">NCTC11807</strain>
    </source>
</reference>
<proteinExistence type="predicted"/>
<evidence type="ECO:0000256" key="1">
    <source>
        <dbReference type="SAM" id="Phobius"/>
    </source>
</evidence>
<accession>A0A380HB06</accession>
<sequence>MDKVNYFLKALVLVIMLRCTMNYLLPSSDTITFKILDGLAFGVLTVFLINWIIGIFKKYSQK</sequence>
<keyword evidence="1" id="KW-0812">Transmembrane</keyword>
<feature type="transmembrane region" description="Helical" evidence="1">
    <location>
        <begin position="31"/>
        <end position="56"/>
    </location>
</feature>
<dbReference type="Proteomes" id="UP000255425">
    <property type="component" value="Unassembled WGS sequence"/>
</dbReference>
<keyword evidence="3" id="KW-1185">Reference proteome</keyword>
<dbReference type="EMBL" id="UHDZ01000001">
    <property type="protein sequence ID" value="SUM74569.1"/>
    <property type="molecule type" value="Genomic_DNA"/>
</dbReference>
<organism evidence="2 3">
    <name type="scientific">Staphylococcus saccharolyticus</name>
    <dbReference type="NCBI Taxonomy" id="33028"/>
    <lineage>
        <taxon>Bacteria</taxon>
        <taxon>Bacillati</taxon>
        <taxon>Bacillota</taxon>
        <taxon>Bacilli</taxon>
        <taxon>Bacillales</taxon>
        <taxon>Staphylococcaceae</taxon>
        <taxon>Staphylococcus</taxon>
    </lineage>
</organism>
<evidence type="ECO:0000313" key="3">
    <source>
        <dbReference type="Proteomes" id="UP000255425"/>
    </source>
</evidence>
<evidence type="ECO:0000313" key="2">
    <source>
        <dbReference type="EMBL" id="SUM74569.1"/>
    </source>
</evidence>
<keyword evidence="1" id="KW-1133">Transmembrane helix</keyword>
<gene>
    <name evidence="2" type="ORF">NCTC11807_02670</name>
</gene>